<comment type="caution">
    <text evidence="4">The sequence shown here is derived from an EMBL/GenBank/DDBJ whole genome shotgun (WGS) entry which is preliminary data.</text>
</comment>
<feature type="transmembrane region" description="Helical" evidence="2">
    <location>
        <begin position="77"/>
        <end position="100"/>
    </location>
</feature>
<organism evidence="4 5">
    <name type="scientific">Apiospora phragmitis</name>
    <dbReference type="NCBI Taxonomy" id="2905665"/>
    <lineage>
        <taxon>Eukaryota</taxon>
        <taxon>Fungi</taxon>
        <taxon>Dikarya</taxon>
        <taxon>Ascomycota</taxon>
        <taxon>Pezizomycotina</taxon>
        <taxon>Sordariomycetes</taxon>
        <taxon>Xylariomycetidae</taxon>
        <taxon>Amphisphaeriales</taxon>
        <taxon>Apiosporaceae</taxon>
        <taxon>Apiospora</taxon>
    </lineage>
</organism>
<dbReference type="EMBL" id="JAQQWL010000009">
    <property type="protein sequence ID" value="KAK8058196.1"/>
    <property type="molecule type" value="Genomic_DNA"/>
</dbReference>
<evidence type="ECO:0000256" key="1">
    <source>
        <dbReference type="SAM" id="MobiDB-lite"/>
    </source>
</evidence>
<keyword evidence="2" id="KW-1133">Transmembrane helix</keyword>
<name>A0ABR1UH15_9PEZI</name>
<feature type="chain" id="PRO_5046424261" evidence="3">
    <location>
        <begin position="25"/>
        <end position="192"/>
    </location>
</feature>
<reference evidence="4 5" key="1">
    <citation type="submission" date="2023-01" db="EMBL/GenBank/DDBJ databases">
        <title>Analysis of 21 Apiospora genomes using comparative genomics revels a genus with tremendous synthesis potential of carbohydrate active enzymes and secondary metabolites.</title>
        <authorList>
            <person name="Sorensen T."/>
        </authorList>
    </citation>
    <scope>NUCLEOTIDE SEQUENCE [LARGE SCALE GENOMIC DNA]</scope>
    <source>
        <strain evidence="4 5">CBS 135458</strain>
    </source>
</reference>
<dbReference type="RefSeq" id="XP_066713642.1">
    <property type="nucleotide sequence ID" value="XM_066860053.1"/>
</dbReference>
<evidence type="ECO:0000313" key="4">
    <source>
        <dbReference type="EMBL" id="KAK8058196.1"/>
    </source>
</evidence>
<proteinExistence type="predicted"/>
<keyword evidence="2" id="KW-0812">Transmembrane</keyword>
<keyword evidence="5" id="KW-1185">Reference proteome</keyword>
<dbReference type="Proteomes" id="UP001480595">
    <property type="component" value="Unassembled WGS sequence"/>
</dbReference>
<feature type="signal peptide" evidence="3">
    <location>
        <begin position="1"/>
        <end position="24"/>
    </location>
</feature>
<evidence type="ECO:0000256" key="2">
    <source>
        <dbReference type="SAM" id="Phobius"/>
    </source>
</evidence>
<evidence type="ECO:0000256" key="3">
    <source>
        <dbReference type="SAM" id="SignalP"/>
    </source>
</evidence>
<keyword evidence="3" id="KW-0732">Signal</keyword>
<evidence type="ECO:0000313" key="5">
    <source>
        <dbReference type="Proteomes" id="UP001480595"/>
    </source>
</evidence>
<gene>
    <name evidence="4" type="ORF">PG994_008644</name>
</gene>
<dbReference type="GeneID" id="92093116"/>
<accession>A0ABR1UH15</accession>
<feature type="region of interest" description="Disordered" evidence="1">
    <location>
        <begin position="131"/>
        <end position="192"/>
    </location>
</feature>
<protein>
    <submittedName>
        <fullName evidence="4">Uncharacterized protein</fullName>
    </submittedName>
</protein>
<keyword evidence="2" id="KW-0472">Membrane</keyword>
<feature type="transmembrane region" description="Helical" evidence="2">
    <location>
        <begin position="43"/>
        <end position="70"/>
    </location>
</feature>
<sequence length="192" mass="20569">MERSDVEVLCILVALLVGFPLASAAFAGKYLNGKQEDDPCEYFLPILLACIGLFIGLIVVSVLGSAAVIVASVVWTAIWLALKLVAVGVFMPPALVLSVFCSVHGPEEAVMEVVWLKWTCVLPARKAKPAAQEEDQQTAAANPRASLSSAHSQDPPDYTPQGNRCGVGGSRTRSDQVRGATRYGYRGLDPRR</sequence>